<dbReference type="HOGENOM" id="CLU_1400704_0_0_6"/>
<dbReference type="EMBL" id="CP009056">
    <property type="protein sequence ID" value="AJA44862.1"/>
    <property type="molecule type" value="Genomic_DNA"/>
</dbReference>
<dbReference type="KEGG" id="fpp:FPB0191_01036"/>
<keyword evidence="3" id="KW-1185">Reference proteome</keyword>
<proteinExistence type="predicted"/>
<name>A0A0A7S216_FRIPE</name>
<evidence type="ECO:0000313" key="2">
    <source>
        <dbReference type="EMBL" id="AJA44862.1"/>
    </source>
</evidence>
<feature type="signal peptide" evidence="1">
    <location>
        <begin position="1"/>
        <end position="20"/>
    </location>
</feature>
<sequence>MLKKYCILLAVLFFIPICFANSIPEKDVKTLELAGVKLGMTESELIQLFKNKYQLADTDITIKEQKMKLPPSKPEEQSTIIGTLKTYKVTLDPNKSVTLIVRLEEDIMHDPVQIVVFGIDQMIPYSSEAEQHEYEALVKKYGKEQSKNFMGDKMWKFTVDDVNSSNNILFFSSSEDGTIDISIVTDQYRKQKIK</sequence>
<organism evidence="2 3">
    <name type="scientific">Frischella perrara</name>
    <dbReference type="NCBI Taxonomy" id="1267021"/>
    <lineage>
        <taxon>Bacteria</taxon>
        <taxon>Pseudomonadati</taxon>
        <taxon>Pseudomonadota</taxon>
        <taxon>Gammaproteobacteria</taxon>
        <taxon>Orbales</taxon>
        <taxon>Orbaceae</taxon>
        <taxon>Frischella</taxon>
    </lineage>
</organism>
<evidence type="ECO:0000313" key="3">
    <source>
        <dbReference type="Proteomes" id="UP000030901"/>
    </source>
</evidence>
<evidence type="ECO:0000256" key="1">
    <source>
        <dbReference type="SAM" id="SignalP"/>
    </source>
</evidence>
<feature type="chain" id="PRO_5002045055" evidence="1">
    <location>
        <begin position="21"/>
        <end position="194"/>
    </location>
</feature>
<dbReference type="Proteomes" id="UP000030901">
    <property type="component" value="Chromosome"/>
</dbReference>
<dbReference type="OrthoDB" id="9789043at2"/>
<reference evidence="2 3" key="1">
    <citation type="journal article" date="2014" name="Appl. Environ. Microbiol.">
        <title>Gut symbionts from distinct hosts exhibit genotoxic activity via divergent colibactin biosynthetic pathways.</title>
        <authorList>
            <person name="Engel P."/>
            <person name="Vizcaino M.I."/>
            <person name="Crawford J.M."/>
        </authorList>
    </citation>
    <scope>NUCLEOTIDE SEQUENCE [LARGE SCALE GENOMIC DNA]</scope>
    <source>
        <strain evidence="2 3">PEB0191</strain>
    </source>
</reference>
<protein>
    <submittedName>
        <fullName evidence="2">Uncharacterized protein</fullName>
    </submittedName>
</protein>
<gene>
    <name evidence="2" type="ORF">FPB0191_01036</name>
</gene>
<accession>A0A0A7S216</accession>
<dbReference type="AlphaFoldDB" id="A0A0A7S216"/>
<keyword evidence="1" id="KW-0732">Signal</keyword>